<dbReference type="InterPro" id="IPR051531">
    <property type="entry name" value="N-acetyltransferase"/>
</dbReference>
<dbReference type="Proteomes" id="UP001179280">
    <property type="component" value="Unassembled WGS sequence"/>
</dbReference>
<protein>
    <submittedName>
        <fullName evidence="2">Ribosomal-protein-alanine N-acetyltransferase</fullName>
        <ecNumber evidence="2">2.3.1.267</ecNumber>
    </submittedName>
</protein>
<dbReference type="SUPFAM" id="SSF55729">
    <property type="entry name" value="Acyl-CoA N-acyltransferases (Nat)"/>
    <property type="match status" value="1"/>
</dbReference>
<proteinExistence type="predicted"/>
<sequence>MIYIETPRLTLRDWDTHDLPSFIEMNQDSDVMRFFPKLLSLAETTAFYERIQHSFHENGYGLYAVEEKASGEFIGFIGFNHASFEAPFTPCIEIGWRLRKEAWGKGYATEGAKACLAYGFNQLPLEEIVSFTAKINKPSIHVMKKLGLTYAQAFDHPNVALSSPLREHVLYQTKRS</sequence>
<dbReference type="PANTHER" id="PTHR43792:SF1">
    <property type="entry name" value="N-ACETYLTRANSFERASE DOMAIN-CONTAINING PROTEIN"/>
    <property type="match status" value="1"/>
</dbReference>
<dbReference type="InterPro" id="IPR016181">
    <property type="entry name" value="Acyl_CoA_acyltransferase"/>
</dbReference>
<feature type="domain" description="N-acetyltransferase" evidence="1">
    <location>
        <begin position="9"/>
        <end position="166"/>
    </location>
</feature>
<dbReference type="RefSeq" id="WP_204466939.1">
    <property type="nucleotide sequence ID" value="NZ_JAFBCV010000010.1"/>
</dbReference>
<keyword evidence="3" id="KW-1185">Reference proteome</keyword>
<accession>A0ABS2SXK7</accession>
<comment type="caution">
    <text evidence="2">The sequence shown here is derived from an EMBL/GenBank/DDBJ whole genome shotgun (WGS) entry which is preliminary data.</text>
</comment>
<dbReference type="EC" id="2.3.1.267" evidence="2"/>
<dbReference type="InterPro" id="IPR000182">
    <property type="entry name" value="GNAT_dom"/>
</dbReference>
<dbReference type="EMBL" id="JAFBCV010000010">
    <property type="protein sequence ID" value="MBM7839756.1"/>
    <property type="molecule type" value="Genomic_DNA"/>
</dbReference>
<evidence type="ECO:0000313" key="2">
    <source>
        <dbReference type="EMBL" id="MBM7839756.1"/>
    </source>
</evidence>
<keyword evidence="2" id="KW-0012">Acyltransferase</keyword>
<dbReference type="GO" id="GO:0008999">
    <property type="term" value="F:protein-N-terminal-alanine acetyltransferase activity"/>
    <property type="evidence" value="ECO:0007669"/>
    <property type="project" value="UniProtKB-EC"/>
</dbReference>
<keyword evidence="2" id="KW-0808">Transferase</keyword>
<reference evidence="2" key="1">
    <citation type="submission" date="2021-01" db="EMBL/GenBank/DDBJ databases">
        <title>Genomic Encyclopedia of Type Strains, Phase IV (KMG-IV): sequencing the most valuable type-strain genomes for metagenomic binning, comparative biology and taxonomic classification.</title>
        <authorList>
            <person name="Goeker M."/>
        </authorList>
    </citation>
    <scope>NUCLEOTIDE SEQUENCE</scope>
    <source>
        <strain evidence="2">DSM 21943</strain>
    </source>
</reference>
<evidence type="ECO:0000313" key="3">
    <source>
        <dbReference type="Proteomes" id="UP001179280"/>
    </source>
</evidence>
<dbReference type="PROSITE" id="PS51186">
    <property type="entry name" value="GNAT"/>
    <property type="match status" value="1"/>
</dbReference>
<dbReference type="Pfam" id="PF13302">
    <property type="entry name" value="Acetyltransf_3"/>
    <property type="match status" value="1"/>
</dbReference>
<organism evidence="2 3">
    <name type="scientific">Shouchella xiaoxiensis</name>
    <dbReference type="NCBI Taxonomy" id="766895"/>
    <lineage>
        <taxon>Bacteria</taxon>
        <taxon>Bacillati</taxon>
        <taxon>Bacillota</taxon>
        <taxon>Bacilli</taxon>
        <taxon>Bacillales</taxon>
        <taxon>Bacillaceae</taxon>
        <taxon>Shouchella</taxon>
    </lineage>
</organism>
<gene>
    <name evidence="2" type="ORF">JOC54_003036</name>
</gene>
<dbReference type="PANTHER" id="PTHR43792">
    <property type="entry name" value="GNAT FAMILY, PUTATIVE (AFU_ORTHOLOGUE AFUA_3G00765)-RELATED-RELATED"/>
    <property type="match status" value="1"/>
</dbReference>
<name>A0ABS2SXK7_9BACI</name>
<dbReference type="Gene3D" id="3.40.630.30">
    <property type="match status" value="1"/>
</dbReference>
<evidence type="ECO:0000259" key="1">
    <source>
        <dbReference type="PROSITE" id="PS51186"/>
    </source>
</evidence>